<dbReference type="InterPro" id="IPR043429">
    <property type="entry name" value="ArtM/GltK/GlnP/TcyL/YhdX-like"/>
</dbReference>
<keyword evidence="2 8" id="KW-0813">Transport</keyword>
<protein>
    <submittedName>
        <fullName evidence="10">Amino acid ABC transporter permease</fullName>
    </submittedName>
</protein>
<evidence type="ECO:0000256" key="7">
    <source>
        <dbReference type="ARBA" id="ARBA00023136"/>
    </source>
</evidence>
<keyword evidence="3" id="KW-1003">Cell membrane</keyword>
<evidence type="ECO:0000256" key="8">
    <source>
        <dbReference type="RuleBase" id="RU363032"/>
    </source>
</evidence>
<dbReference type="Proteomes" id="UP000273807">
    <property type="component" value="Unassembled WGS sequence"/>
</dbReference>
<comment type="similarity">
    <text evidence="8">Belongs to the binding-protein-dependent transport system permease family.</text>
</comment>
<dbReference type="PROSITE" id="PS50928">
    <property type="entry name" value="ABC_TM1"/>
    <property type="match status" value="1"/>
</dbReference>
<feature type="transmembrane region" description="Helical" evidence="8">
    <location>
        <begin position="28"/>
        <end position="46"/>
    </location>
</feature>
<name>A0A3N0BUP5_9MICC</name>
<gene>
    <name evidence="10" type="ORF">D7003_13095</name>
</gene>
<keyword evidence="5" id="KW-0029">Amino-acid transport</keyword>
<dbReference type="AlphaFoldDB" id="A0A3N0BUP5"/>
<dbReference type="InterPro" id="IPR000515">
    <property type="entry name" value="MetI-like"/>
</dbReference>
<keyword evidence="7 8" id="KW-0472">Membrane</keyword>
<feature type="domain" description="ABC transmembrane type-1" evidence="9">
    <location>
        <begin position="69"/>
        <end position="271"/>
    </location>
</feature>
<comment type="subcellular location">
    <subcellularLocation>
        <location evidence="1 8">Cell membrane</location>
        <topology evidence="1 8">Multi-pass membrane protein</topology>
    </subcellularLocation>
</comment>
<dbReference type="InterPro" id="IPR035906">
    <property type="entry name" value="MetI-like_sf"/>
</dbReference>
<dbReference type="PANTHER" id="PTHR30614:SF0">
    <property type="entry name" value="L-CYSTINE TRANSPORT SYSTEM PERMEASE PROTEIN TCYL"/>
    <property type="match status" value="1"/>
</dbReference>
<dbReference type="OrthoDB" id="92598at2"/>
<evidence type="ECO:0000256" key="1">
    <source>
        <dbReference type="ARBA" id="ARBA00004651"/>
    </source>
</evidence>
<sequence>MTTTTPPLLTRTPGAQYTVVKARHPGRWVSAAVILTFGGLILNSVLTNPNFGWDVVERYLTEVSIGQGILVTLGLTAISMIIGTVLGVIFAVMRLSKNPVVRTAAFAYINFFRGTPVLVQLLFWFNLAALYPVITLGIPGINLDANQLITPLTAAILGLGLNQGAYMSEIVRAGILSVDNGQVEAAEALGITRMQTMRRIVLPQAMRVIIPPTGNETIGMLKSTSLVSVIAVPELLYSSQVIYARTFETVPMLIVASLWYLLITSILTIGQYYLERRFARGTQRNLPPTPLQQLKKFFSTHDALSLKSLSPKGGPR</sequence>
<dbReference type="CDD" id="cd06261">
    <property type="entry name" value="TM_PBP2"/>
    <property type="match status" value="1"/>
</dbReference>
<dbReference type="SUPFAM" id="SSF161098">
    <property type="entry name" value="MetI-like"/>
    <property type="match status" value="1"/>
</dbReference>
<dbReference type="GO" id="GO:0006865">
    <property type="term" value="P:amino acid transport"/>
    <property type="evidence" value="ECO:0007669"/>
    <property type="project" value="UniProtKB-KW"/>
</dbReference>
<evidence type="ECO:0000313" key="11">
    <source>
        <dbReference type="Proteomes" id="UP000273807"/>
    </source>
</evidence>
<keyword evidence="6 8" id="KW-1133">Transmembrane helix</keyword>
<evidence type="ECO:0000259" key="9">
    <source>
        <dbReference type="PROSITE" id="PS50928"/>
    </source>
</evidence>
<evidence type="ECO:0000256" key="5">
    <source>
        <dbReference type="ARBA" id="ARBA00022970"/>
    </source>
</evidence>
<dbReference type="InterPro" id="IPR010065">
    <property type="entry name" value="AA_ABC_transptr_permease_3TM"/>
</dbReference>
<comment type="caution">
    <text evidence="10">The sequence shown here is derived from an EMBL/GenBank/DDBJ whole genome shotgun (WGS) entry which is preliminary data.</text>
</comment>
<dbReference type="Gene3D" id="1.10.3720.10">
    <property type="entry name" value="MetI-like"/>
    <property type="match status" value="1"/>
</dbReference>
<dbReference type="FunFam" id="1.10.3720.10:FF:000006">
    <property type="entry name" value="Glutamate/aspartate ABC transporter, permease protein GltK"/>
    <property type="match status" value="1"/>
</dbReference>
<dbReference type="PANTHER" id="PTHR30614">
    <property type="entry name" value="MEMBRANE COMPONENT OF AMINO ACID ABC TRANSPORTER"/>
    <property type="match status" value="1"/>
</dbReference>
<keyword evidence="11" id="KW-1185">Reference proteome</keyword>
<reference evidence="10 11" key="1">
    <citation type="submission" date="2018-10" db="EMBL/GenBank/DDBJ databases">
        <title>Genome sequencing of Arthrobacter oryzae TNB02.</title>
        <authorList>
            <person name="Cho Y.-J."/>
            <person name="Cho A."/>
            <person name="Kim O.-S."/>
        </authorList>
    </citation>
    <scope>NUCLEOTIDE SEQUENCE [LARGE SCALE GENOMIC DNA]</scope>
    <source>
        <strain evidence="10 11">TNB02</strain>
    </source>
</reference>
<feature type="transmembrane region" description="Helical" evidence="8">
    <location>
        <begin position="66"/>
        <end position="93"/>
    </location>
</feature>
<accession>A0A3N0BUP5</accession>
<feature type="transmembrane region" description="Helical" evidence="8">
    <location>
        <begin position="250"/>
        <end position="274"/>
    </location>
</feature>
<evidence type="ECO:0000256" key="3">
    <source>
        <dbReference type="ARBA" id="ARBA00022475"/>
    </source>
</evidence>
<evidence type="ECO:0000256" key="4">
    <source>
        <dbReference type="ARBA" id="ARBA00022692"/>
    </source>
</evidence>
<evidence type="ECO:0000256" key="2">
    <source>
        <dbReference type="ARBA" id="ARBA00022448"/>
    </source>
</evidence>
<evidence type="ECO:0000256" key="6">
    <source>
        <dbReference type="ARBA" id="ARBA00022989"/>
    </source>
</evidence>
<dbReference type="GO" id="GO:0022857">
    <property type="term" value="F:transmembrane transporter activity"/>
    <property type="evidence" value="ECO:0007669"/>
    <property type="project" value="InterPro"/>
</dbReference>
<keyword evidence="4 8" id="KW-0812">Transmembrane</keyword>
<organism evidence="10 11">
    <name type="scientific">Arthrobacter oryzae</name>
    <dbReference type="NCBI Taxonomy" id="409290"/>
    <lineage>
        <taxon>Bacteria</taxon>
        <taxon>Bacillati</taxon>
        <taxon>Actinomycetota</taxon>
        <taxon>Actinomycetes</taxon>
        <taxon>Micrococcales</taxon>
        <taxon>Micrococcaceae</taxon>
        <taxon>Arthrobacter</taxon>
    </lineage>
</organism>
<proteinExistence type="inferred from homology"/>
<evidence type="ECO:0000313" key="10">
    <source>
        <dbReference type="EMBL" id="RNL53053.1"/>
    </source>
</evidence>
<dbReference type="GO" id="GO:0043190">
    <property type="term" value="C:ATP-binding cassette (ABC) transporter complex"/>
    <property type="evidence" value="ECO:0007669"/>
    <property type="project" value="InterPro"/>
</dbReference>
<dbReference type="RefSeq" id="WP_123255873.1">
    <property type="nucleotide sequence ID" value="NZ_RBED01000110.1"/>
</dbReference>
<dbReference type="Pfam" id="PF00528">
    <property type="entry name" value="BPD_transp_1"/>
    <property type="match status" value="1"/>
</dbReference>
<dbReference type="NCBIfam" id="TIGR01726">
    <property type="entry name" value="HEQRo_perm_3TM"/>
    <property type="match status" value="1"/>
</dbReference>
<dbReference type="EMBL" id="RBED01000110">
    <property type="protein sequence ID" value="RNL53053.1"/>
    <property type="molecule type" value="Genomic_DNA"/>
</dbReference>